<evidence type="ECO:0000313" key="3">
    <source>
        <dbReference type="Proteomes" id="UP000613740"/>
    </source>
</evidence>
<name>A0A835WLG5_9CHLO</name>
<gene>
    <name evidence="2" type="ORF">HYH02_000028</name>
</gene>
<keyword evidence="3" id="KW-1185">Reference proteome</keyword>
<evidence type="ECO:0000256" key="1">
    <source>
        <dbReference type="SAM" id="MobiDB-lite"/>
    </source>
</evidence>
<feature type="region of interest" description="Disordered" evidence="1">
    <location>
        <begin position="102"/>
        <end position="151"/>
    </location>
</feature>
<accession>A0A835WLG5</accession>
<feature type="compositionally biased region" description="Acidic residues" evidence="1">
    <location>
        <begin position="138"/>
        <end position="151"/>
    </location>
</feature>
<feature type="compositionally biased region" description="Low complexity" evidence="1">
    <location>
        <begin position="351"/>
        <end position="371"/>
    </location>
</feature>
<comment type="caution">
    <text evidence="2">The sequence shown here is derived from an EMBL/GenBank/DDBJ whole genome shotgun (WGS) entry which is preliminary data.</text>
</comment>
<feature type="region of interest" description="Disordered" evidence="1">
    <location>
        <begin position="351"/>
        <end position="383"/>
    </location>
</feature>
<dbReference type="EMBL" id="JAEHOD010000012">
    <property type="protein sequence ID" value="KAG2449923.1"/>
    <property type="molecule type" value="Genomic_DNA"/>
</dbReference>
<sequence length="729" mass="76802">MESPVASLDLCADAQGTKSKSKVVLNRRPSGYWKVFSAWWRGRFQALKTRPTVHEVIEWYNKNAATSWPAGQVPSLKAVLRQSKGLRPIDGLKEYFREYRKKRKQQGGQALTANDDAPSSRRARPAKRRRARSSRDDSSDEDEMEAELSVCSDEDAEAQVCSEDGEACEAAADCQDGAAVASSDEPSCAAAPAVEAASEPVAAESALPAAPMLLPGGWLAGPSAAAEVAAAGPSAELALQSLMFPTSEQVGFPQPAFAPQLQQLESPFMPMSAMPPLSMPKNAVHPAVAVGMVPLTGADCSNSSSPSLVDGPSPDLFDSLPNAPFVVLPAVPVRRGPPRLTARTRRAAAATLPPLTASSSSPVADQQQQAQSEEEHAADRCSAGGCMPPPNGRAFHHQGFDGFYPPYGPPMPYSAYPQPVCTCYPPRPVYPTFRAHSADCSSGGAASSGCCGPMPPQCFPPPHNQHQPAWGWYGPEPSCPYPCCAAPPPPCTIAGCRCGSPMPSPPHVQYAAWQGPHNAPASSEPWEAAASPAAQHGGIEHASDLEVCSSRGPEHGDLHKHQQHNAAVMVMMHHGRHAPSAYPHHHHPHPHAVSCPPWSRHSLPTSAPVPCGMVTVGSTNSVASLEVESGFVGAPSAEPCRLQRTSWPLAHDQQQPHAPASMASGAPEAAVALGKCAAATALDDEMALPRLDSLGAAGREGLDHELGMAWESFLNDGTDAMVDNVLVDV</sequence>
<proteinExistence type="predicted"/>
<reference evidence="2" key="1">
    <citation type="journal article" date="2020" name="bioRxiv">
        <title>Comparative genomics of Chlamydomonas.</title>
        <authorList>
            <person name="Craig R.J."/>
            <person name="Hasan A.R."/>
            <person name="Ness R.W."/>
            <person name="Keightley P.D."/>
        </authorList>
    </citation>
    <scope>NUCLEOTIDE SEQUENCE</scope>
    <source>
        <strain evidence="2">CCAP 11/173</strain>
    </source>
</reference>
<dbReference type="Proteomes" id="UP000613740">
    <property type="component" value="Unassembled WGS sequence"/>
</dbReference>
<protein>
    <submittedName>
        <fullName evidence="2">Uncharacterized protein</fullName>
    </submittedName>
</protein>
<dbReference type="OrthoDB" id="543991at2759"/>
<organism evidence="2 3">
    <name type="scientific">Chlamydomonas schloesseri</name>
    <dbReference type="NCBI Taxonomy" id="2026947"/>
    <lineage>
        <taxon>Eukaryota</taxon>
        <taxon>Viridiplantae</taxon>
        <taxon>Chlorophyta</taxon>
        <taxon>core chlorophytes</taxon>
        <taxon>Chlorophyceae</taxon>
        <taxon>CS clade</taxon>
        <taxon>Chlamydomonadales</taxon>
        <taxon>Chlamydomonadaceae</taxon>
        <taxon>Chlamydomonas</taxon>
    </lineage>
</organism>
<feature type="compositionally biased region" description="Basic residues" evidence="1">
    <location>
        <begin position="121"/>
        <end position="132"/>
    </location>
</feature>
<evidence type="ECO:0000313" key="2">
    <source>
        <dbReference type="EMBL" id="KAG2449923.1"/>
    </source>
</evidence>
<dbReference type="AlphaFoldDB" id="A0A835WLG5"/>